<feature type="transmembrane region" description="Helical" evidence="1">
    <location>
        <begin position="57"/>
        <end position="76"/>
    </location>
</feature>
<accession>A0A840NST4</accession>
<dbReference type="RefSeq" id="WP_185048590.1">
    <property type="nucleotide sequence ID" value="NZ_BAABIX010000009.1"/>
</dbReference>
<reference evidence="2 3" key="1">
    <citation type="submission" date="2020-08" db="EMBL/GenBank/DDBJ databases">
        <title>Genomic Encyclopedia of Type Strains, Phase IV (KMG-IV): sequencing the most valuable type-strain genomes for metagenomic binning, comparative biology and taxonomic classification.</title>
        <authorList>
            <person name="Goeker M."/>
        </authorList>
    </citation>
    <scope>NUCLEOTIDE SEQUENCE [LARGE SCALE GENOMIC DNA]</scope>
    <source>
        <strain evidence="2 3">DSM 45615</strain>
    </source>
</reference>
<comment type="caution">
    <text evidence="2">The sequence shown here is derived from an EMBL/GenBank/DDBJ whole genome shotgun (WGS) entry which is preliminary data.</text>
</comment>
<feature type="transmembrane region" description="Helical" evidence="1">
    <location>
        <begin position="121"/>
        <end position="149"/>
    </location>
</feature>
<dbReference type="AlphaFoldDB" id="A0A840NST4"/>
<keyword evidence="1" id="KW-0812">Transmembrane</keyword>
<keyword evidence="1" id="KW-1133">Transmembrane helix</keyword>
<keyword evidence="3" id="KW-1185">Reference proteome</keyword>
<dbReference type="EMBL" id="JACHGN010000003">
    <property type="protein sequence ID" value="MBB5131744.1"/>
    <property type="molecule type" value="Genomic_DNA"/>
</dbReference>
<evidence type="ECO:0000313" key="2">
    <source>
        <dbReference type="EMBL" id="MBB5131744.1"/>
    </source>
</evidence>
<feature type="transmembrane region" description="Helical" evidence="1">
    <location>
        <begin position="83"/>
        <end position="101"/>
    </location>
</feature>
<organism evidence="2 3">
    <name type="scientific">Thermocatellispora tengchongensis</name>
    <dbReference type="NCBI Taxonomy" id="1073253"/>
    <lineage>
        <taxon>Bacteria</taxon>
        <taxon>Bacillati</taxon>
        <taxon>Actinomycetota</taxon>
        <taxon>Actinomycetes</taxon>
        <taxon>Streptosporangiales</taxon>
        <taxon>Streptosporangiaceae</taxon>
        <taxon>Thermocatellispora</taxon>
    </lineage>
</organism>
<evidence type="ECO:0008006" key="4">
    <source>
        <dbReference type="Google" id="ProtNLM"/>
    </source>
</evidence>
<dbReference type="Proteomes" id="UP000578449">
    <property type="component" value="Unassembled WGS sequence"/>
</dbReference>
<evidence type="ECO:0000256" key="1">
    <source>
        <dbReference type="SAM" id="Phobius"/>
    </source>
</evidence>
<name>A0A840NST4_9ACTN</name>
<proteinExistence type="predicted"/>
<evidence type="ECO:0000313" key="3">
    <source>
        <dbReference type="Proteomes" id="UP000578449"/>
    </source>
</evidence>
<sequence length="172" mass="17256">MRHLRDFAATVLILAVAGVAAGLLWSYVAPRAPYVPTDGGLVLADASTQSLIAADGWFAVITGGAGIVCGVAAFAIGRDRLTMVLSLAGGGLLAGFLARWIGGAVNLGTPSVSASGVTGHVVPGSLGLTATGVIVSWPLLAVAVFGLMVGFGTYRDTPPPPPPLDGTYDLSR</sequence>
<feature type="transmembrane region" description="Helical" evidence="1">
    <location>
        <begin position="7"/>
        <end position="28"/>
    </location>
</feature>
<keyword evidence="1" id="KW-0472">Membrane</keyword>
<protein>
    <recommendedName>
        <fullName evidence="4">DUF2567 domain-containing protein</fullName>
    </recommendedName>
</protein>
<gene>
    <name evidence="2" type="ORF">HNP84_001457</name>
</gene>